<dbReference type="EMBL" id="DVMW01000010">
    <property type="protein sequence ID" value="HIU35193.1"/>
    <property type="molecule type" value="Genomic_DNA"/>
</dbReference>
<evidence type="ECO:0000313" key="1">
    <source>
        <dbReference type="EMBL" id="HIU35193.1"/>
    </source>
</evidence>
<comment type="caution">
    <text evidence="1">The sequence shown here is derived from an EMBL/GenBank/DDBJ whole genome shotgun (WGS) entry which is preliminary data.</text>
</comment>
<organism evidence="1 2">
    <name type="scientific">Candidatus Fimenecus excrementigallinarum</name>
    <dbReference type="NCBI Taxonomy" id="2840816"/>
    <lineage>
        <taxon>Bacteria</taxon>
        <taxon>Bacillati</taxon>
        <taxon>Bacillota</taxon>
        <taxon>Clostridia</taxon>
        <taxon>Candidatus Fimenecus</taxon>
    </lineage>
</organism>
<accession>A0A9D1IDR9</accession>
<reference evidence="1" key="2">
    <citation type="journal article" date="2021" name="PeerJ">
        <title>Extensive microbial diversity within the chicken gut microbiome revealed by metagenomics and culture.</title>
        <authorList>
            <person name="Gilroy R."/>
            <person name="Ravi A."/>
            <person name="Getino M."/>
            <person name="Pursley I."/>
            <person name="Horton D.L."/>
            <person name="Alikhan N.F."/>
            <person name="Baker D."/>
            <person name="Gharbi K."/>
            <person name="Hall N."/>
            <person name="Watson M."/>
            <person name="Adriaenssens E.M."/>
            <person name="Foster-Nyarko E."/>
            <person name="Jarju S."/>
            <person name="Secka A."/>
            <person name="Antonio M."/>
            <person name="Oren A."/>
            <person name="Chaudhuri R.R."/>
            <person name="La Ragione R."/>
            <person name="Hildebrand F."/>
            <person name="Pallen M.J."/>
        </authorList>
    </citation>
    <scope>NUCLEOTIDE SEQUENCE</scope>
    <source>
        <strain evidence="1">ChiGjej1B1-19959</strain>
    </source>
</reference>
<gene>
    <name evidence="1" type="ORF">IAC53_01115</name>
</gene>
<sequence length="193" mass="21192">MDFHSFDAFNAGVKAGGLRNRSEIRLLVCYLLSAVDAPVERDVLVNAVIGEGLANFFELNEAIDELLHTGNVQTADDGGVEALTATDAGRHSAELLETTLPRSVREQAVNATLRLMKLARNRRQNHVQIDALPDGGCNVTFLLKDEKTEWMRLTMYVADRLQAETVRANFLEDPVKLYAGILDALTKPASPGE</sequence>
<name>A0A9D1IDR9_9FIRM</name>
<dbReference type="Pfam" id="PF14277">
    <property type="entry name" value="DUF4364"/>
    <property type="match status" value="1"/>
</dbReference>
<protein>
    <submittedName>
        <fullName evidence="1">DUF4364 family protein</fullName>
    </submittedName>
</protein>
<proteinExistence type="predicted"/>
<dbReference type="InterPro" id="IPR025374">
    <property type="entry name" value="DUF4364"/>
</dbReference>
<reference evidence="1" key="1">
    <citation type="submission" date="2020-10" db="EMBL/GenBank/DDBJ databases">
        <authorList>
            <person name="Gilroy R."/>
        </authorList>
    </citation>
    <scope>NUCLEOTIDE SEQUENCE</scope>
    <source>
        <strain evidence="1">ChiGjej1B1-19959</strain>
    </source>
</reference>
<dbReference type="Proteomes" id="UP000824071">
    <property type="component" value="Unassembled WGS sequence"/>
</dbReference>
<evidence type="ECO:0000313" key="2">
    <source>
        <dbReference type="Proteomes" id="UP000824071"/>
    </source>
</evidence>
<dbReference type="AlphaFoldDB" id="A0A9D1IDR9"/>